<dbReference type="Gene3D" id="3.20.20.450">
    <property type="entry name" value="EAL domain"/>
    <property type="match status" value="1"/>
</dbReference>
<reference evidence="6 7" key="1">
    <citation type="submission" date="2017-02" db="EMBL/GenBank/DDBJ databases">
        <title>Genomic diversity within the haloalkaliphilic genus Thioalkalivibrio.</title>
        <authorList>
            <person name="Ahn A.-C."/>
            <person name="Meier-Kolthoff J."/>
            <person name="Overmars L."/>
            <person name="Richter M."/>
            <person name="Woyke T."/>
            <person name="Sorokin D.Y."/>
            <person name="Muyzer G."/>
        </authorList>
    </citation>
    <scope>NUCLEOTIDE SEQUENCE [LARGE SCALE GENOMIC DNA]</scope>
    <source>
        <strain evidence="6 7">ALJD</strain>
    </source>
</reference>
<comment type="caution">
    <text evidence="6">The sequence shown here is derived from an EMBL/GenBank/DDBJ whole genome shotgun (WGS) entry which is preliminary data.</text>
</comment>
<keyword evidence="3" id="KW-0812">Transmembrane</keyword>
<dbReference type="Gene3D" id="3.30.70.270">
    <property type="match status" value="1"/>
</dbReference>
<dbReference type="SMART" id="SM00052">
    <property type="entry name" value="EAL"/>
    <property type="match status" value="1"/>
</dbReference>
<proteinExistence type="predicted"/>
<dbReference type="AlphaFoldDB" id="A0A1V3NGD8"/>
<evidence type="ECO:0000256" key="2">
    <source>
        <dbReference type="ARBA" id="ARBA00022636"/>
    </source>
</evidence>
<dbReference type="InterPro" id="IPR003018">
    <property type="entry name" value="GAF"/>
</dbReference>
<dbReference type="SUPFAM" id="SSF55073">
    <property type="entry name" value="Nucleotide cyclase"/>
    <property type="match status" value="1"/>
</dbReference>
<name>A0A1V3NGD8_9GAMM</name>
<dbReference type="InterPro" id="IPR029016">
    <property type="entry name" value="GAF-like_dom_sf"/>
</dbReference>
<dbReference type="InterPro" id="IPR035919">
    <property type="entry name" value="EAL_sf"/>
</dbReference>
<keyword evidence="3" id="KW-1133">Transmembrane helix</keyword>
<dbReference type="SMART" id="SM00267">
    <property type="entry name" value="GGDEF"/>
    <property type="match status" value="1"/>
</dbReference>
<dbReference type="Proteomes" id="UP000189462">
    <property type="component" value="Unassembled WGS sequence"/>
</dbReference>
<feature type="domain" description="GGDEF" evidence="5">
    <location>
        <begin position="309"/>
        <end position="446"/>
    </location>
</feature>
<dbReference type="NCBIfam" id="TIGR00254">
    <property type="entry name" value="GGDEF"/>
    <property type="match status" value="1"/>
</dbReference>
<evidence type="ECO:0000256" key="1">
    <source>
        <dbReference type="ARBA" id="ARBA00012282"/>
    </source>
</evidence>
<dbReference type="EMBL" id="MVBK01000052">
    <property type="protein sequence ID" value="OOG24064.1"/>
    <property type="molecule type" value="Genomic_DNA"/>
</dbReference>
<gene>
    <name evidence="6" type="ORF">B1C78_09615</name>
</gene>
<dbReference type="CDD" id="cd01949">
    <property type="entry name" value="GGDEF"/>
    <property type="match status" value="1"/>
</dbReference>
<evidence type="ECO:0000313" key="7">
    <source>
        <dbReference type="Proteomes" id="UP000189462"/>
    </source>
</evidence>
<evidence type="ECO:0000256" key="3">
    <source>
        <dbReference type="SAM" id="Phobius"/>
    </source>
</evidence>
<evidence type="ECO:0000313" key="6">
    <source>
        <dbReference type="EMBL" id="OOG24064.1"/>
    </source>
</evidence>
<dbReference type="PANTHER" id="PTHR33121">
    <property type="entry name" value="CYCLIC DI-GMP PHOSPHODIESTERASE PDEF"/>
    <property type="match status" value="1"/>
</dbReference>
<keyword evidence="7" id="KW-1185">Reference proteome</keyword>
<dbReference type="Pfam" id="PF00563">
    <property type="entry name" value="EAL"/>
    <property type="match status" value="1"/>
</dbReference>
<keyword evidence="2" id="KW-0973">c-di-GMP</keyword>
<feature type="transmembrane region" description="Helical" evidence="3">
    <location>
        <begin position="58"/>
        <end position="77"/>
    </location>
</feature>
<dbReference type="Pfam" id="PF00990">
    <property type="entry name" value="GGDEF"/>
    <property type="match status" value="1"/>
</dbReference>
<dbReference type="CDD" id="cd01948">
    <property type="entry name" value="EAL"/>
    <property type="match status" value="1"/>
</dbReference>
<dbReference type="GO" id="GO:0071111">
    <property type="term" value="F:cyclic-guanylate-specific phosphodiesterase activity"/>
    <property type="evidence" value="ECO:0007669"/>
    <property type="project" value="UniProtKB-EC"/>
</dbReference>
<dbReference type="InterPro" id="IPR029787">
    <property type="entry name" value="Nucleotide_cyclase"/>
</dbReference>
<dbReference type="InterPro" id="IPR000160">
    <property type="entry name" value="GGDEF_dom"/>
</dbReference>
<organism evidence="6 7">
    <name type="scientific">Thioalkalivibrio denitrificans</name>
    <dbReference type="NCBI Taxonomy" id="108003"/>
    <lineage>
        <taxon>Bacteria</taxon>
        <taxon>Pseudomonadati</taxon>
        <taxon>Pseudomonadota</taxon>
        <taxon>Gammaproteobacteria</taxon>
        <taxon>Chromatiales</taxon>
        <taxon>Ectothiorhodospiraceae</taxon>
        <taxon>Thioalkalivibrio</taxon>
    </lineage>
</organism>
<keyword evidence="3" id="KW-0472">Membrane</keyword>
<protein>
    <recommendedName>
        <fullName evidence="1">cyclic-guanylate-specific phosphodiesterase</fullName>
        <ecNumber evidence="1">3.1.4.52</ecNumber>
    </recommendedName>
</protein>
<dbReference type="PANTHER" id="PTHR33121:SF70">
    <property type="entry name" value="SIGNALING PROTEIN YKOW"/>
    <property type="match status" value="1"/>
</dbReference>
<feature type="transmembrane region" description="Helical" evidence="3">
    <location>
        <begin position="19"/>
        <end position="37"/>
    </location>
</feature>
<dbReference type="Gene3D" id="3.30.450.40">
    <property type="match status" value="1"/>
</dbReference>
<dbReference type="FunFam" id="3.20.20.450:FF:000001">
    <property type="entry name" value="Cyclic di-GMP phosphodiesterase yahA"/>
    <property type="match status" value="1"/>
</dbReference>
<dbReference type="STRING" id="108003.B1C78_09615"/>
<dbReference type="InterPro" id="IPR050706">
    <property type="entry name" value="Cyclic-di-GMP_PDE-like"/>
</dbReference>
<dbReference type="PROSITE" id="PS50887">
    <property type="entry name" value="GGDEF"/>
    <property type="match status" value="1"/>
</dbReference>
<dbReference type="SUPFAM" id="SSF141868">
    <property type="entry name" value="EAL domain-like"/>
    <property type="match status" value="1"/>
</dbReference>
<dbReference type="InterPro" id="IPR001633">
    <property type="entry name" value="EAL_dom"/>
</dbReference>
<evidence type="ECO:0000259" key="4">
    <source>
        <dbReference type="PROSITE" id="PS50883"/>
    </source>
</evidence>
<dbReference type="PROSITE" id="PS50883">
    <property type="entry name" value="EAL"/>
    <property type="match status" value="1"/>
</dbReference>
<dbReference type="SUPFAM" id="SSF55781">
    <property type="entry name" value="GAF domain-like"/>
    <property type="match status" value="1"/>
</dbReference>
<sequence>MCIVAGDTTPAFNRLAGRIALRIAAIYLVLGLLWIALSDRALMALVDDPRTLTWLQTIKGWAYVAVTALLLYALVFWQTRRVARANEALEERDRHITRLNRVYAMLNAINGGILRIRHRDTLLNETCRIAVEKGGFPLAWVGLAEEDGTRVRPVSSAGEGLDCLDGLELRIDPGDPDAHPMAKDLAAGRPFVIDELAAVPPMDACHARARELGFRSVAVVPIVGQSRLMGVMGFFVRERRGPAGVVFDEGELQLLTELAADTGIGLTLIEQGDALDRAARFDPLTGLANRSLLEERIGQALMRARFQRRSVGVMALEVIGLRSLVDSLGRQQGDRLQQAVAARLVNRVREGDTVAYLGNGEFAVLLADVRTGLDVSEVAEKKLLVPFELELDPGAPPLVVKLSAGAAVFPGDADTPESLLQCAGVALHQGGAASHAGRCVFYAPEMDEQVREYQMLDNELHGALERGEMALHFQPIVHLDSGEVIGMEALLRWHNRRFGPVAPDRFIPIAEHSGLIRTLGDWVLDTACAQVVRWRERGWRKLAMSVNLSVRQLLAPGFDERVREIVMTHRLDPDDMPLVLEVTETAVIEDMEAVSAALDRLKRLGIAVHLDDFGTGYASLSYLQQLPVDALKIDKSFVQSLESDPVAENLVRSVIVLAQGLELALVAEGVETPGQRDKLMELGCDVGQGYLFARPQPVDAVDHVLADSLSSVQSGRAERY</sequence>
<dbReference type="Pfam" id="PF13185">
    <property type="entry name" value="GAF_2"/>
    <property type="match status" value="1"/>
</dbReference>
<feature type="domain" description="EAL" evidence="4">
    <location>
        <begin position="453"/>
        <end position="709"/>
    </location>
</feature>
<dbReference type="EC" id="3.1.4.52" evidence="1"/>
<accession>A0A1V3NGD8</accession>
<dbReference type="InterPro" id="IPR043128">
    <property type="entry name" value="Rev_trsase/Diguanyl_cyclase"/>
</dbReference>
<evidence type="ECO:0000259" key="5">
    <source>
        <dbReference type="PROSITE" id="PS50887"/>
    </source>
</evidence>